<proteinExistence type="predicted"/>
<name>A0ABU0E251_9FIRM</name>
<keyword evidence="2" id="KW-1185">Reference proteome</keyword>
<sequence length="146" mass="16709">MESVRIYEIPKCKMVASQCGMFGDEALEDFDKWLETIPRTMYPQDFLWFDEEQGGFVWYYIYHDGLAIPNSFSIVDFPGGLYAVATGVDGESNEEAMNAIKQFLQNHNCFVIDSSRKELGNIITPPSAQEAMKYSQMDYFVPIKTV</sequence>
<organism evidence="1 2">
    <name type="scientific">Breznakia pachnodae</name>
    <dbReference type="NCBI Taxonomy" id="265178"/>
    <lineage>
        <taxon>Bacteria</taxon>
        <taxon>Bacillati</taxon>
        <taxon>Bacillota</taxon>
        <taxon>Erysipelotrichia</taxon>
        <taxon>Erysipelotrichales</taxon>
        <taxon>Erysipelotrichaceae</taxon>
        <taxon>Breznakia</taxon>
    </lineage>
</organism>
<evidence type="ECO:0000313" key="1">
    <source>
        <dbReference type="EMBL" id="MDQ0360963.1"/>
    </source>
</evidence>
<reference evidence="1 2" key="1">
    <citation type="submission" date="2023-07" db="EMBL/GenBank/DDBJ databases">
        <title>Genomic Encyclopedia of Type Strains, Phase IV (KMG-IV): sequencing the most valuable type-strain genomes for metagenomic binning, comparative biology and taxonomic classification.</title>
        <authorList>
            <person name="Goeker M."/>
        </authorList>
    </citation>
    <scope>NUCLEOTIDE SEQUENCE [LARGE SCALE GENOMIC DNA]</scope>
    <source>
        <strain evidence="1 2">DSM 16784</strain>
    </source>
</reference>
<dbReference type="Proteomes" id="UP001230220">
    <property type="component" value="Unassembled WGS sequence"/>
</dbReference>
<protein>
    <submittedName>
        <fullName evidence="1">AraC family transcriptional regulator</fullName>
    </submittedName>
</protein>
<gene>
    <name evidence="1" type="ORF">J2S15_001708</name>
</gene>
<dbReference type="RefSeq" id="WP_307407266.1">
    <property type="nucleotide sequence ID" value="NZ_JAUSUR010000002.1"/>
</dbReference>
<evidence type="ECO:0000313" key="2">
    <source>
        <dbReference type="Proteomes" id="UP001230220"/>
    </source>
</evidence>
<accession>A0ABU0E251</accession>
<dbReference type="EMBL" id="JAUSUR010000002">
    <property type="protein sequence ID" value="MDQ0360963.1"/>
    <property type="molecule type" value="Genomic_DNA"/>
</dbReference>
<comment type="caution">
    <text evidence="1">The sequence shown here is derived from an EMBL/GenBank/DDBJ whole genome shotgun (WGS) entry which is preliminary data.</text>
</comment>